<dbReference type="PANTHER" id="PTHR47619">
    <property type="entry name" value="METALLO-HYDROLASE YYCJ-RELATED"/>
    <property type="match status" value="1"/>
</dbReference>
<keyword evidence="3" id="KW-1185">Reference proteome</keyword>
<evidence type="ECO:0000259" key="1">
    <source>
        <dbReference type="SMART" id="SM00849"/>
    </source>
</evidence>
<gene>
    <name evidence="2" type="ORF">GHYDROH2_00720</name>
</gene>
<accession>A0A9W6LBH9</accession>
<dbReference type="SMART" id="SM00849">
    <property type="entry name" value="Lactamase_B"/>
    <property type="match status" value="1"/>
</dbReference>
<dbReference type="Gene3D" id="3.60.15.10">
    <property type="entry name" value="Ribonuclease Z/Hydroxyacylglutathione hydrolase-like"/>
    <property type="match status" value="1"/>
</dbReference>
<comment type="caution">
    <text evidence="2">The sequence shown here is derived from an EMBL/GenBank/DDBJ whole genome shotgun (WGS) entry which is preliminary data.</text>
</comment>
<protein>
    <submittedName>
        <fullName evidence="2">MBL fold metallo-hydrolase</fullName>
    </submittedName>
</protein>
<reference evidence="2" key="1">
    <citation type="submission" date="2022-12" db="EMBL/GenBank/DDBJ databases">
        <title>Reference genome sequencing for broad-spectrum identification of bacterial and archaeal isolates by mass spectrometry.</title>
        <authorList>
            <person name="Sekiguchi Y."/>
            <person name="Tourlousse D.M."/>
        </authorList>
    </citation>
    <scope>NUCLEOTIDE SEQUENCE</scope>
    <source>
        <strain evidence="2">H2</strain>
    </source>
</reference>
<evidence type="ECO:0000313" key="2">
    <source>
        <dbReference type="EMBL" id="GLI36571.1"/>
    </source>
</evidence>
<evidence type="ECO:0000313" key="3">
    <source>
        <dbReference type="Proteomes" id="UP001144352"/>
    </source>
</evidence>
<dbReference type="InterPro" id="IPR052533">
    <property type="entry name" value="WalJ/YycJ-like"/>
</dbReference>
<dbReference type="Pfam" id="PF12706">
    <property type="entry name" value="Lactamase_B_2"/>
    <property type="match status" value="1"/>
</dbReference>
<dbReference type="AlphaFoldDB" id="A0A9W6LBH9"/>
<sequence>MVSLQPMDGGFVRVCLLASGSKGNSLFVESDGTRVLIDAGLSAREIVRRLAVIKVEPADLDGLFISHEHVDHVRGVGVLARKYRLPVHVSYPTHHEVRQGFGDAAVVEFESGYSFGFRDLLIDPFPITHDACDPVGFTIESKEGKVGVATDLGTATRLVADKLKGCRVLVLESNHDEEMLMGGPYPWHLKQRIKSRHGHLSNNDSAALLAEVLHPGLDGLFLAHLSEVNNDPVVAKEVAENLLVAQTTCSPRLIVGDQYRPSETLTL</sequence>
<name>A0A9W6LBH9_9BACT</name>
<organism evidence="2 3">
    <name type="scientific">Geobacter hydrogenophilus</name>
    <dbReference type="NCBI Taxonomy" id="40983"/>
    <lineage>
        <taxon>Bacteria</taxon>
        <taxon>Pseudomonadati</taxon>
        <taxon>Thermodesulfobacteriota</taxon>
        <taxon>Desulfuromonadia</taxon>
        <taxon>Geobacterales</taxon>
        <taxon>Geobacteraceae</taxon>
        <taxon>Geobacter</taxon>
    </lineage>
</organism>
<dbReference type="PANTHER" id="PTHR47619:SF1">
    <property type="entry name" value="EXODEOXYRIBONUCLEASE WALJ"/>
    <property type="match status" value="1"/>
</dbReference>
<dbReference type="InterPro" id="IPR001279">
    <property type="entry name" value="Metallo-B-lactamas"/>
</dbReference>
<proteinExistence type="predicted"/>
<feature type="domain" description="Metallo-beta-lactamase" evidence="1">
    <location>
        <begin position="22"/>
        <end position="224"/>
    </location>
</feature>
<dbReference type="Proteomes" id="UP001144352">
    <property type="component" value="Unassembled WGS sequence"/>
</dbReference>
<dbReference type="EMBL" id="BSDS01000001">
    <property type="protein sequence ID" value="GLI36571.1"/>
    <property type="molecule type" value="Genomic_DNA"/>
</dbReference>
<dbReference type="InterPro" id="IPR036866">
    <property type="entry name" value="RibonucZ/Hydroxyglut_hydro"/>
</dbReference>
<dbReference type="SUPFAM" id="SSF56281">
    <property type="entry name" value="Metallo-hydrolase/oxidoreductase"/>
    <property type="match status" value="1"/>
</dbReference>